<evidence type="ECO:0000313" key="4">
    <source>
        <dbReference type="Proteomes" id="UP000075357"/>
    </source>
</evidence>
<keyword evidence="2" id="KW-1133">Transmembrane helix</keyword>
<evidence type="ECO:0000256" key="1">
    <source>
        <dbReference type="SAM" id="MobiDB-lite"/>
    </source>
</evidence>
<evidence type="ECO:0000256" key="2">
    <source>
        <dbReference type="SAM" id="Phobius"/>
    </source>
</evidence>
<feature type="transmembrane region" description="Helical" evidence="2">
    <location>
        <begin position="40"/>
        <end position="60"/>
    </location>
</feature>
<feature type="compositionally biased region" description="Low complexity" evidence="1">
    <location>
        <begin position="148"/>
        <end position="163"/>
    </location>
</feature>
<feature type="region of interest" description="Disordered" evidence="1">
    <location>
        <begin position="148"/>
        <end position="173"/>
    </location>
</feature>
<gene>
    <name evidence="3" type="ORF">Mlaev_02459</name>
</gene>
<feature type="transmembrane region" description="Helical" evidence="2">
    <location>
        <begin position="66"/>
        <end position="84"/>
    </location>
</feature>
<sequence>MAERDEDREVARFYTRSRRFPKFIGRLHDGTKIPGGPYTLTQGIVLAIVLIGALLTQRMWGTGSPLVDFPLAIAFSWAAAWGAGRIPATRRNMLNVLAGGLSAMTKPATGKYRGTTMKIRPPHYAGGKTTIADAIVDALPRPEVAIPTPTPEAPAAVQPATQQRSAPLATRTPAHAVSGVERLLQQARGGN</sequence>
<dbReference type="PATRIC" id="fig|36807.3.peg.2502"/>
<keyword evidence="2" id="KW-0812">Transmembrane</keyword>
<evidence type="ECO:0008006" key="5">
    <source>
        <dbReference type="Google" id="ProtNLM"/>
    </source>
</evidence>
<dbReference type="AlphaFoldDB" id="A0A150H9G4"/>
<keyword evidence="2" id="KW-0472">Membrane</keyword>
<dbReference type="Proteomes" id="UP000075357">
    <property type="component" value="Unassembled WGS sequence"/>
</dbReference>
<evidence type="ECO:0000313" key="3">
    <source>
        <dbReference type="EMBL" id="KXZ58756.1"/>
    </source>
</evidence>
<dbReference type="STRING" id="36807.Mlaev_02459"/>
<dbReference type="EMBL" id="LRAD01000053">
    <property type="protein sequence ID" value="KXZ58756.1"/>
    <property type="molecule type" value="Genomic_DNA"/>
</dbReference>
<protein>
    <recommendedName>
        <fullName evidence="5">TcpE family protein</fullName>
    </recommendedName>
</protein>
<reference evidence="3 4" key="1">
    <citation type="submission" date="2016-01" db="EMBL/GenBank/DDBJ databases">
        <title>Draft genome sequences of Microbacterium laevaniformans LCDC 91-0039 and the type strain of Microbacterium hominis LCDC 84-209.</title>
        <authorList>
            <person name="Bernier A.-M."/>
            <person name="Bernard K."/>
        </authorList>
    </citation>
    <scope>NUCLEOTIDE SEQUENCE [LARGE SCALE GENOMIC DNA]</scope>
    <source>
        <strain evidence="3 4">LCDC 91-0039</strain>
    </source>
</reference>
<name>A0A150H9G4_9MICO</name>
<comment type="caution">
    <text evidence="3">The sequence shown here is derived from an EMBL/GenBank/DDBJ whole genome shotgun (WGS) entry which is preliminary data.</text>
</comment>
<proteinExistence type="predicted"/>
<accession>A0A150H9G4</accession>
<organism evidence="3 4">
    <name type="scientific">Microbacterium laevaniformans</name>
    <dbReference type="NCBI Taxonomy" id="36807"/>
    <lineage>
        <taxon>Bacteria</taxon>
        <taxon>Bacillati</taxon>
        <taxon>Actinomycetota</taxon>
        <taxon>Actinomycetes</taxon>
        <taxon>Micrococcales</taxon>
        <taxon>Microbacteriaceae</taxon>
        <taxon>Microbacterium</taxon>
    </lineage>
</organism>
<keyword evidence="4" id="KW-1185">Reference proteome</keyword>
<dbReference type="RefSeq" id="WP_058632846.1">
    <property type="nucleotide sequence ID" value="NZ_LRAD01000053.1"/>
</dbReference>